<name>A0ABQ5QMH9_9ACTN</name>
<comment type="caution">
    <text evidence="2">The sequence shown here is derived from an EMBL/GenBank/DDBJ whole genome shotgun (WGS) entry which is preliminary data.</text>
</comment>
<evidence type="ECO:0000313" key="2">
    <source>
        <dbReference type="EMBL" id="GLH95903.1"/>
    </source>
</evidence>
<dbReference type="InterPro" id="IPR007569">
    <property type="entry name" value="DUF559"/>
</dbReference>
<dbReference type="Proteomes" id="UP001144280">
    <property type="component" value="Unassembled WGS sequence"/>
</dbReference>
<gene>
    <name evidence="2" type="ORF">Pa4123_11750</name>
</gene>
<dbReference type="Pfam" id="PF04480">
    <property type="entry name" value="DUF559"/>
    <property type="match status" value="1"/>
</dbReference>
<evidence type="ECO:0000259" key="1">
    <source>
        <dbReference type="Pfam" id="PF04480"/>
    </source>
</evidence>
<organism evidence="2 3">
    <name type="scientific">Phytohabitans aurantiacus</name>
    <dbReference type="NCBI Taxonomy" id="3016789"/>
    <lineage>
        <taxon>Bacteria</taxon>
        <taxon>Bacillati</taxon>
        <taxon>Actinomycetota</taxon>
        <taxon>Actinomycetes</taxon>
        <taxon>Micromonosporales</taxon>
        <taxon>Micromonosporaceae</taxon>
    </lineage>
</organism>
<proteinExistence type="predicted"/>
<evidence type="ECO:0000313" key="3">
    <source>
        <dbReference type="Proteomes" id="UP001144280"/>
    </source>
</evidence>
<feature type="domain" description="DUF559" evidence="1">
    <location>
        <begin position="104"/>
        <end position="168"/>
    </location>
</feature>
<reference evidence="2" key="1">
    <citation type="submission" date="2022-12" db="EMBL/GenBank/DDBJ databases">
        <title>New Phytohabitans aurantiacus sp. RD004123 nov., an actinomycete isolated from soil.</title>
        <authorList>
            <person name="Triningsih D.W."/>
            <person name="Harunari E."/>
            <person name="Igarashi Y."/>
        </authorList>
    </citation>
    <scope>NUCLEOTIDE SEQUENCE</scope>
    <source>
        <strain evidence="2">RD004123</strain>
    </source>
</reference>
<accession>A0ABQ5QMH9</accession>
<protein>
    <recommendedName>
        <fullName evidence="1">DUF559 domain-containing protein</fullName>
    </recommendedName>
</protein>
<keyword evidence="3" id="KW-1185">Reference proteome</keyword>
<sequence length="173" mass="20002">MTRWTCWSHTVDAAQWMRFDADAQSVLAAAYQQRRVTPAELREALDAMCNVRRRSLMAATISDLEGGAEALSEIDLVRLCRRYGLPIPDLQERRTDASGRIRYLDAYWRERRVHVEVDGAHHMDVRHWAADMRRQNDVWIAGDRILRFAAFEVRNRPDVVAAQIRAALEVAEL</sequence>
<dbReference type="EMBL" id="BSDI01000004">
    <property type="protein sequence ID" value="GLH95903.1"/>
    <property type="molecule type" value="Genomic_DNA"/>
</dbReference>
<dbReference type="RefSeq" id="WP_309299434.1">
    <property type="nucleotide sequence ID" value="NZ_BSDI01000004.1"/>
</dbReference>